<dbReference type="AlphaFoldDB" id="A0A6J5EJ64"/>
<sequence length="93" mass="10259">MSDKHSFRKEQSLKEGLFHQPNIVDSEESELSDAALRQLLILSDRERVAMLLTAGMGLDYEQASSILNVPVNTVLELIASARIAIGRIVLSAH</sequence>
<dbReference type="InterPro" id="IPR013324">
    <property type="entry name" value="RNA_pol_sigma_r3/r4-like"/>
</dbReference>
<evidence type="ECO:0000313" key="3">
    <source>
        <dbReference type="Proteomes" id="UP000494329"/>
    </source>
</evidence>
<dbReference type="GO" id="GO:0003677">
    <property type="term" value="F:DNA binding"/>
    <property type="evidence" value="ECO:0007669"/>
    <property type="project" value="InterPro"/>
</dbReference>
<dbReference type="GO" id="GO:0006352">
    <property type="term" value="P:DNA-templated transcription initiation"/>
    <property type="evidence" value="ECO:0007669"/>
    <property type="project" value="InterPro"/>
</dbReference>
<dbReference type="Pfam" id="PF08281">
    <property type="entry name" value="Sigma70_r4_2"/>
    <property type="match status" value="1"/>
</dbReference>
<evidence type="ECO:0000313" key="2">
    <source>
        <dbReference type="EMBL" id="CAB3765262.1"/>
    </source>
</evidence>
<protein>
    <recommendedName>
        <fullName evidence="1">RNA polymerase sigma factor 70 region 4 type 2 domain-containing protein</fullName>
    </recommendedName>
</protein>
<accession>A0A6J5EJ64</accession>
<dbReference type="SUPFAM" id="SSF88659">
    <property type="entry name" value="Sigma3 and sigma4 domains of RNA polymerase sigma factors"/>
    <property type="match status" value="1"/>
</dbReference>
<name>A0A6J5EJ64_9BURK</name>
<gene>
    <name evidence="2" type="ORF">LMG29739_04541</name>
</gene>
<dbReference type="InterPro" id="IPR013249">
    <property type="entry name" value="RNA_pol_sigma70_r4_t2"/>
</dbReference>
<reference evidence="2 3" key="1">
    <citation type="submission" date="2020-04" db="EMBL/GenBank/DDBJ databases">
        <authorList>
            <person name="De Canck E."/>
        </authorList>
    </citation>
    <scope>NUCLEOTIDE SEQUENCE [LARGE SCALE GENOMIC DNA]</scope>
    <source>
        <strain evidence="2 3">LMG 29739</strain>
    </source>
</reference>
<dbReference type="EMBL" id="CADIKF010000041">
    <property type="protein sequence ID" value="CAB3765262.1"/>
    <property type="molecule type" value="Genomic_DNA"/>
</dbReference>
<dbReference type="GO" id="GO:0016987">
    <property type="term" value="F:sigma factor activity"/>
    <property type="evidence" value="ECO:0007669"/>
    <property type="project" value="InterPro"/>
</dbReference>
<feature type="domain" description="RNA polymerase sigma factor 70 region 4 type 2" evidence="1">
    <location>
        <begin position="34"/>
        <end position="74"/>
    </location>
</feature>
<evidence type="ECO:0000259" key="1">
    <source>
        <dbReference type="Pfam" id="PF08281"/>
    </source>
</evidence>
<dbReference type="Gene3D" id="1.20.140.160">
    <property type="match status" value="1"/>
</dbReference>
<keyword evidence="3" id="KW-1185">Reference proteome</keyword>
<dbReference type="Proteomes" id="UP000494329">
    <property type="component" value="Unassembled WGS sequence"/>
</dbReference>
<proteinExistence type="predicted"/>
<organism evidence="2 3">
    <name type="scientific">Paraburkholderia solisilvae</name>
    <dbReference type="NCBI Taxonomy" id="624376"/>
    <lineage>
        <taxon>Bacteria</taxon>
        <taxon>Pseudomonadati</taxon>
        <taxon>Pseudomonadota</taxon>
        <taxon>Betaproteobacteria</taxon>
        <taxon>Burkholderiales</taxon>
        <taxon>Burkholderiaceae</taxon>
        <taxon>Paraburkholderia</taxon>
    </lineage>
</organism>